<proteinExistence type="predicted"/>
<dbReference type="Gene3D" id="3.40.1360.10">
    <property type="match status" value="1"/>
</dbReference>
<evidence type="ECO:0008006" key="2">
    <source>
        <dbReference type="Google" id="ProtNLM"/>
    </source>
</evidence>
<name>A0A0F8XKD7_9ZZZZ</name>
<accession>A0A0F8XKD7</accession>
<feature type="non-terminal residue" evidence="1">
    <location>
        <position position="1"/>
    </location>
</feature>
<protein>
    <recommendedName>
        <fullName evidence="2">Toprim domain-containing protein</fullName>
    </recommendedName>
</protein>
<sequence length="73" mass="8564">IQFTPQQRLMLTRNFDEIFILYDPEDQAQIQADKLYNLLSGYNKQVEILEWPGNDPGDLSNEEAKYIMKEIGL</sequence>
<comment type="caution">
    <text evidence="1">The sequence shown here is derived from an EMBL/GenBank/DDBJ whole genome shotgun (WGS) entry which is preliminary data.</text>
</comment>
<dbReference type="AlphaFoldDB" id="A0A0F8XKD7"/>
<organism evidence="1">
    <name type="scientific">marine sediment metagenome</name>
    <dbReference type="NCBI Taxonomy" id="412755"/>
    <lineage>
        <taxon>unclassified sequences</taxon>
        <taxon>metagenomes</taxon>
        <taxon>ecological metagenomes</taxon>
    </lineage>
</organism>
<gene>
    <name evidence="1" type="ORF">LCGC14_2934950</name>
</gene>
<dbReference type="EMBL" id="LAZR01058690">
    <property type="protein sequence ID" value="KKK69348.1"/>
    <property type="molecule type" value="Genomic_DNA"/>
</dbReference>
<evidence type="ECO:0000313" key="1">
    <source>
        <dbReference type="EMBL" id="KKK69348.1"/>
    </source>
</evidence>
<reference evidence="1" key="1">
    <citation type="journal article" date="2015" name="Nature">
        <title>Complex archaea that bridge the gap between prokaryotes and eukaryotes.</title>
        <authorList>
            <person name="Spang A."/>
            <person name="Saw J.H."/>
            <person name="Jorgensen S.L."/>
            <person name="Zaremba-Niedzwiedzka K."/>
            <person name="Martijn J."/>
            <person name="Lind A.E."/>
            <person name="van Eijk R."/>
            <person name="Schleper C."/>
            <person name="Guy L."/>
            <person name="Ettema T.J."/>
        </authorList>
    </citation>
    <scope>NUCLEOTIDE SEQUENCE</scope>
</reference>